<evidence type="ECO:0000256" key="2">
    <source>
        <dbReference type="ARBA" id="ARBA00022741"/>
    </source>
</evidence>
<feature type="compositionally biased region" description="Pro residues" evidence="9">
    <location>
        <begin position="130"/>
        <end position="145"/>
    </location>
</feature>
<dbReference type="SUPFAM" id="SSF52540">
    <property type="entry name" value="P-loop containing nucleoside triphosphate hydrolases"/>
    <property type="match status" value="1"/>
</dbReference>
<proteinExistence type="predicted"/>
<feature type="domain" description="HSA" evidence="11">
    <location>
        <begin position="207"/>
        <end position="279"/>
    </location>
</feature>
<dbReference type="InterPro" id="IPR031575">
    <property type="entry name" value="EP400_N"/>
</dbReference>
<dbReference type="SMART" id="SM00487">
    <property type="entry name" value="DEXDc"/>
    <property type="match status" value="1"/>
</dbReference>
<reference evidence="12" key="1">
    <citation type="submission" date="2021-09" db="EMBL/GenBank/DDBJ databases">
        <authorList>
            <person name="Martin H S."/>
        </authorList>
    </citation>
    <scope>NUCLEOTIDE SEQUENCE</scope>
</reference>
<keyword evidence="5" id="KW-0067">ATP-binding</keyword>
<gene>
    <name evidence="12" type="ORF">DCHRY22_LOCUS16246</name>
</gene>
<dbReference type="FunFam" id="3.40.50.10810:FF:000005">
    <property type="entry name" value="Photoperiod-independent early flowering 1"/>
    <property type="match status" value="1"/>
</dbReference>
<feature type="compositionally biased region" description="Low complexity" evidence="9">
    <location>
        <begin position="146"/>
        <end position="162"/>
    </location>
</feature>
<feature type="compositionally biased region" description="Acidic residues" evidence="9">
    <location>
        <begin position="468"/>
        <end position="496"/>
    </location>
</feature>
<evidence type="ECO:0000259" key="10">
    <source>
        <dbReference type="PROSITE" id="PS51192"/>
    </source>
</evidence>
<dbReference type="PROSITE" id="PS51204">
    <property type="entry name" value="HSA"/>
    <property type="match status" value="1"/>
</dbReference>
<comment type="subcellular location">
    <subcellularLocation>
        <location evidence="1">Nucleus</location>
    </subcellularLocation>
</comment>
<dbReference type="PANTHER" id="PTHR45685:SF1">
    <property type="entry name" value="HELICASE SRCAP"/>
    <property type="match status" value="1"/>
</dbReference>
<evidence type="ECO:0000256" key="6">
    <source>
        <dbReference type="ARBA" id="ARBA00022853"/>
    </source>
</evidence>
<feature type="region of interest" description="Disordered" evidence="9">
    <location>
        <begin position="1"/>
        <end position="62"/>
    </location>
</feature>
<keyword evidence="8" id="KW-0539">Nucleus</keyword>
<dbReference type="GO" id="GO:0016887">
    <property type="term" value="F:ATP hydrolysis activity"/>
    <property type="evidence" value="ECO:0007669"/>
    <property type="project" value="TreeGrafter"/>
</dbReference>
<dbReference type="SMART" id="SM00573">
    <property type="entry name" value="HSA"/>
    <property type="match status" value="1"/>
</dbReference>
<dbReference type="InterPro" id="IPR027417">
    <property type="entry name" value="P-loop_NTPase"/>
</dbReference>
<keyword evidence="2" id="KW-0547">Nucleotide-binding</keyword>
<dbReference type="GO" id="GO:0003677">
    <property type="term" value="F:DNA binding"/>
    <property type="evidence" value="ECO:0007669"/>
    <property type="project" value="UniProtKB-KW"/>
</dbReference>
<evidence type="ECO:0000313" key="13">
    <source>
        <dbReference type="Proteomes" id="UP000789524"/>
    </source>
</evidence>
<dbReference type="GO" id="GO:0006338">
    <property type="term" value="P:chromatin remodeling"/>
    <property type="evidence" value="ECO:0007669"/>
    <property type="project" value="TreeGrafter"/>
</dbReference>
<protein>
    <submittedName>
        <fullName evidence="12">(African queen) hypothetical protein</fullName>
    </submittedName>
</protein>
<dbReference type="InterPro" id="IPR050520">
    <property type="entry name" value="INO80/SWR1_helicase"/>
</dbReference>
<feature type="compositionally biased region" description="Basic and acidic residues" evidence="9">
    <location>
        <begin position="46"/>
        <end position="55"/>
    </location>
</feature>
<dbReference type="Pfam" id="PF00176">
    <property type="entry name" value="SNF2-rel_dom"/>
    <property type="match status" value="1"/>
</dbReference>
<dbReference type="InterPro" id="IPR014012">
    <property type="entry name" value="HSA_dom"/>
</dbReference>
<dbReference type="Pfam" id="PF15790">
    <property type="entry name" value="EP400_N"/>
    <property type="match status" value="1"/>
</dbReference>
<feature type="compositionally biased region" description="Basic and acidic residues" evidence="9">
    <location>
        <begin position="436"/>
        <end position="462"/>
    </location>
</feature>
<keyword evidence="6" id="KW-0156">Chromatin regulator</keyword>
<feature type="compositionally biased region" description="Basic and acidic residues" evidence="9">
    <location>
        <begin position="373"/>
        <end position="396"/>
    </location>
</feature>
<evidence type="ECO:0000313" key="12">
    <source>
        <dbReference type="EMBL" id="CAG9585922.1"/>
    </source>
</evidence>
<feature type="compositionally biased region" description="Acidic residues" evidence="9">
    <location>
        <begin position="505"/>
        <end position="520"/>
    </location>
</feature>
<keyword evidence="13" id="KW-1185">Reference proteome</keyword>
<evidence type="ECO:0000256" key="8">
    <source>
        <dbReference type="ARBA" id="ARBA00023242"/>
    </source>
</evidence>
<accession>A0A8J2R6S3</accession>
<evidence type="ECO:0000256" key="5">
    <source>
        <dbReference type="ARBA" id="ARBA00022840"/>
    </source>
</evidence>
<dbReference type="InterPro" id="IPR014001">
    <property type="entry name" value="Helicase_ATP-bd"/>
</dbReference>
<feature type="compositionally biased region" description="Gly residues" evidence="9">
    <location>
        <begin position="25"/>
        <end position="38"/>
    </location>
</feature>
<evidence type="ECO:0000256" key="3">
    <source>
        <dbReference type="ARBA" id="ARBA00022801"/>
    </source>
</evidence>
<dbReference type="CDD" id="cd18003">
    <property type="entry name" value="DEXQc_SRCAP"/>
    <property type="match status" value="1"/>
</dbReference>
<sequence length="818" mass="91722">MSGRNDPASTFGPASSPLPLMGVERGTGCGGGGGGGGEEPLNGVALERRDDEPPRKKSKLQAVEDVSALRKRVLEYKLLRLKNLRERFTEQLSELYFLQAGGNMMDYSAWRKKPPGPQLTAFLESRRPPLVVPPPPEPPPPPPRASSPVVPASTPSVEPPVVSSSVTPAAAAAAAADEMVEKAKQEAYVAARVAELARAGLWTERRLPRVLEPPRPKTHWDYLLEEMAWLAQDFAHERKWKKQAAKKCARAVQKYFQDKAVAAQKAEKAQELQLKKIAAFAAKEIRNFWSNVEKLVEWKRVRRVERARKEALDEQLSYIVDRTERYSRQLAANLGAPATTPAATPAAPDTPPSDDEFQPRGDSDDDEETIAAAEKEAAHDAADHRDELEALRRESDLDLGDLLPPGYVPAHSPPPSDYGPDDDSADDEDTIAEQEQNERPEDAAAELDALRNDAQLDVHELLGRYAADDGDGSTDTERGTDDEDGPEDMSSDESADSEQLGALMETDDMKEEASGDEPPAEGEQRVEAAASLAASLQPTGTTLSETAVATPVPGLLRHSLREYQHVGLHWLATMHARGLNGILADEMGLGKTIQTIALLAHLALDRRDWGPHLVVAPTSVVLNWEMEFKKWCPSFKILTYYGTIKERKLKRVGWTKTNSFHVCITSYKLVVQDHQSFRRKKWKYLILDEAQNIKNFKSQRWQMLLNFQTERRLLLTGTPLQNSLLELWSLMHFLMPDVFASHSEFREWFAPVAGIAEGSHRYSDELVRRLHEVLRPFLLRRLKADVERQMPRKYEHVLMCRLSKRQRFLYDDFMSRAK</sequence>
<evidence type="ECO:0000256" key="9">
    <source>
        <dbReference type="SAM" id="MobiDB-lite"/>
    </source>
</evidence>
<comment type="caution">
    <text evidence="12">The sequence shown here is derived from an EMBL/GenBank/DDBJ whole genome shotgun (WGS) entry which is preliminary data.</text>
</comment>
<evidence type="ECO:0000256" key="1">
    <source>
        <dbReference type="ARBA" id="ARBA00004123"/>
    </source>
</evidence>
<feature type="compositionally biased region" description="Low complexity" evidence="9">
    <location>
        <begin position="336"/>
        <end position="347"/>
    </location>
</feature>
<feature type="region of interest" description="Disordered" evidence="9">
    <location>
        <begin position="335"/>
        <end position="528"/>
    </location>
</feature>
<keyword evidence="7" id="KW-0238">DNA-binding</keyword>
<evidence type="ECO:0000259" key="11">
    <source>
        <dbReference type="PROSITE" id="PS51204"/>
    </source>
</evidence>
<dbReference type="OrthoDB" id="372624at2759"/>
<evidence type="ECO:0000256" key="7">
    <source>
        <dbReference type="ARBA" id="ARBA00023125"/>
    </source>
</evidence>
<keyword evidence="3" id="KW-0378">Hydrolase</keyword>
<organism evidence="12 13">
    <name type="scientific">Danaus chrysippus</name>
    <name type="common">African queen</name>
    <dbReference type="NCBI Taxonomy" id="151541"/>
    <lineage>
        <taxon>Eukaryota</taxon>
        <taxon>Metazoa</taxon>
        <taxon>Ecdysozoa</taxon>
        <taxon>Arthropoda</taxon>
        <taxon>Hexapoda</taxon>
        <taxon>Insecta</taxon>
        <taxon>Pterygota</taxon>
        <taxon>Neoptera</taxon>
        <taxon>Endopterygota</taxon>
        <taxon>Lepidoptera</taxon>
        <taxon>Glossata</taxon>
        <taxon>Ditrysia</taxon>
        <taxon>Papilionoidea</taxon>
        <taxon>Nymphalidae</taxon>
        <taxon>Danainae</taxon>
        <taxon>Danaini</taxon>
        <taxon>Danaina</taxon>
        <taxon>Danaus</taxon>
        <taxon>Anosia</taxon>
    </lineage>
</organism>
<dbReference type="GO" id="GO:0004386">
    <property type="term" value="F:helicase activity"/>
    <property type="evidence" value="ECO:0007669"/>
    <property type="project" value="UniProtKB-KW"/>
</dbReference>
<feature type="compositionally biased region" description="Acidic residues" evidence="9">
    <location>
        <begin position="419"/>
        <end position="432"/>
    </location>
</feature>
<dbReference type="GO" id="GO:0042393">
    <property type="term" value="F:histone binding"/>
    <property type="evidence" value="ECO:0007669"/>
    <property type="project" value="TreeGrafter"/>
</dbReference>
<feature type="region of interest" description="Disordered" evidence="9">
    <location>
        <begin position="127"/>
        <end position="162"/>
    </location>
</feature>
<name>A0A8J2R6S3_9NEOP</name>
<dbReference type="InterPro" id="IPR000330">
    <property type="entry name" value="SNF2_N"/>
</dbReference>
<dbReference type="PROSITE" id="PS51192">
    <property type="entry name" value="HELICASE_ATP_BIND_1"/>
    <property type="match status" value="1"/>
</dbReference>
<dbReference type="InterPro" id="IPR038718">
    <property type="entry name" value="SNF2-like_sf"/>
</dbReference>
<dbReference type="Proteomes" id="UP000789524">
    <property type="component" value="Unassembled WGS sequence"/>
</dbReference>
<dbReference type="GO" id="GO:0005524">
    <property type="term" value="F:ATP binding"/>
    <property type="evidence" value="ECO:0007669"/>
    <property type="project" value="UniProtKB-KW"/>
</dbReference>
<feature type="domain" description="Helicase ATP-binding" evidence="10">
    <location>
        <begin position="572"/>
        <end position="737"/>
    </location>
</feature>
<evidence type="ECO:0000256" key="4">
    <source>
        <dbReference type="ARBA" id="ARBA00022806"/>
    </source>
</evidence>
<dbReference type="Gene3D" id="3.40.50.10810">
    <property type="entry name" value="Tandem AAA-ATPase domain"/>
    <property type="match status" value="1"/>
</dbReference>
<keyword evidence="4" id="KW-0347">Helicase</keyword>
<dbReference type="EMBL" id="CAKASE010000083">
    <property type="protein sequence ID" value="CAG9585922.1"/>
    <property type="molecule type" value="Genomic_DNA"/>
</dbReference>
<dbReference type="PANTHER" id="PTHR45685">
    <property type="entry name" value="HELICASE SRCAP-RELATED"/>
    <property type="match status" value="1"/>
</dbReference>
<dbReference type="Pfam" id="PF07529">
    <property type="entry name" value="HSA"/>
    <property type="match status" value="1"/>
</dbReference>
<dbReference type="AlphaFoldDB" id="A0A8J2R6S3"/>
<dbReference type="GO" id="GO:0000812">
    <property type="term" value="C:Swr1 complex"/>
    <property type="evidence" value="ECO:0007669"/>
    <property type="project" value="TreeGrafter"/>
</dbReference>